<keyword evidence="15" id="KW-1185">Reference proteome</keyword>
<dbReference type="SMART" id="SM00388">
    <property type="entry name" value="HisKA"/>
    <property type="match status" value="1"/>
</dbReference>
<evidence type="ECO:0000256" key="12">
    <source>
        <dbReference type="SAM" id="Phobius"/>
    </source>
</evidence>
<dbReference type="SUPFAM" id="SSF47384">
    <property type="entry name" value="Homodimeric domain of signal transducing histidine kinase"/>
    <property type="match status" value="1"/>
</dbReference>
<dbReference type="PRINTS" id="PR00344">
    <property type="entry name" value="BCTRLSENSOR"/>
</dbReference>
<dbReference type="InterPro" id="IPR004358">
    <property type="entry name" value="Sig_transdc_His_kin-like_C"/>
</dbReference>
<dbReference type="InterPro" id="IPR003661">
    <property type="entry name" value="HisK_dim/P_dom"/>
</dbReference>
<dbReference type="InterPro" id="IPR003594">
    <property type="entry name" value="HATPase_dom"/>
</dbReference>
<evidence type="ECO:0000313" key="15">
    <source>
        <dbReference type="Proteomes" id="UP000215509"/>
    </source>
</evidence>
<evidence type="ECO:0000256" key="10">
    <source>
        <dbReference type="ARBA" id="ARBA00023136"/>
    </source>
</evidence>
<keyword evidence="11" id="KW-0175">Coiled coil</keyword>
<keyword evidence="10 12" id="KW-0472">Membrane</keyword>
<dbReference type="AlphaFoldDB" id="A0A229UQ41"/>
<feature type="transmembrane region" description="Helical" evidence="12">
    <location>
        <begin position="12"/>
        <end position="32"/>
    </location>
</feature>
<reference evidence="14 15" key="1">
    <citation type="submission" date="2017-07" db="EMBL/GenBank/DDBJ databases">
        <title>Genome sequencing and assembly of Paenibacillus rigui.</title>
        <authorList>
            <person name="Mayilraj S."/>
        </authorList>
    </citation>
    <scope>NUCLEOTIDE SEQUENCE [LARGE SCALE GENOMIC DNA]</scope>
    <source>
        <strain evidence="14 15">JCM 16352</strain>
    </source>
</reference>
<protein>
    <recommendedName>
        <fullName evidence="3">histidine kinase</fullName>
        <ecNumber evidence="3">2.7.13.3</ecNumber>
    </recommendedName>
</protein>
<gene>
    <name evidence="14" type="ORF">CF651_14570</name>
</gene>
<dbReference type="GO" id="GO:0000155">
    <property type="term" value="F:phosphorelay sensor kinase activity"/>
    <property type="evidence" value="ECO:0007669"/>
    <property type="project" value="InterPro"/>
</dbReference>
<dbReference type="OrthoDB" id="9813151at2"/>
<comment type="caution">
    <text evidence="14">The sequence shown here is derived from an EMBL/GenBank/DDBJ whole genome shotgun (WGS) entry which is preliminary data.</text>
</comment>
<keyword evidence="8" id="KW-0067">ATP-binding</keyword>
<keyword evidence="9" id="KW-0902">Two-component regulatory system</keyword>
<dbReference type="Pfam" id="PF02518">
    <property type="entry name" value="HATPase_c"/>
    <property type="match status" value="1"/>
</dbReference>
<evidence type="ECO:0000259" key="13">
    <source>
        <dbReference type="PROSITE" id="PS50109"/>
    </source>
</evidence>
<dbReference type="CDD" id="cd00082">
    <property type="entry name" value="HisKA"/>
    <property type="match status" value="1"/>
</dbReference>
<dbReference type="RefSeq" id="WP_094015597.1">
    <property type="nucleotide sequence ID" value="NZ_NMQW01000020.1"/>
</dbReference>
<keyword evidence="6" id="KW-0547">Nucleotide-binding</keyword>
<evidence type="ECO:0000256" key="7">
    <source>
        <dbReference type="ARBA" id="ARBA00022777"/>
    </source>
</evidence>
<dbReference type="GO" id="GO:0005886">
    <property type="term" value="C:plasma membrane"/>
    <property type="evidence" value="ECO:0007669"/>
    <property type="project" value="UniProtKB-SubCell"/>
</dbReference>
<dbReference type="Proteomes" id="UP000215509">
    <property type="component" value="Unassembled WGS sequence"/>
</dbReference>
<dbReference type="InterPro" id="IPR050736">
    <property type="entry name" value="Sensor_HK_Regulatory"/>
</dbReference>
<dbReference type="FunFam" id="1.10.287.130:FF:000001">
    <property type="entry name" value="Two-component sensor histidine kinase"/>
    <property type="match status" value="1"/>
</dbReference>
<dbReference type="EMBL" id="NMQW01000020">
    <property type="protein sequence ID" value="OXM85606.1"/>
    <property type="molecule type" value="Genomic_DNA"/>
</dbReference>
<dbReference type="SMART" id="SM00387">
    <property type="entry name" value="HATPase_c"/>
    <property type="match status" value="1"/>
</dbReference>
<dbReference type="FunFam" id="3.30.565.10:FF:000006">
    <property type="entry name" value="Sensor histidine kinase WalK"/>
    <property type="match status" value="1"/>
</dbReference>
<keyword evidence="7" id="KW-0418">Kinase</keyword>
<accession>A0A229UQ41</accession>
<evidence type="ECO:0000256" key="11">
    <source>
        <dbReference type="SAM" id="Coils"/>
    </source>
</evidence>
<dbReference type="PANTHER" id="PTHR43711:SF1">
    <property type="entry name" value="HISTIDINE KINASE 1"/>
    <property type="match status" value="1"/>
</dbReference>
<evidence type="ECO:0000313" key="14">
    <source>
        <dbReference type="EMBL" id="OXM85606.1"/>
    </source>
</evidence>
<evidence type="ECO:0000256" key="9">
    <source>
        <dbReference type="ARBA" id="ARBA00023012"/>
    </source>
</evidence>
<evidence type="ECO:0000256" key="5">
    <source>
        <dbReference type="ARBA" id="ARBA00022679"/>
    </source>
</evidence>
<organism evidence="14 15">
    <name type="scientific">Paenibacillus rigui</name>
    <dbReference type="NCBI Taxonomy" id="554312"/>
    <lineage>
        <taxon>Bacteria</taxon>
        <taxon>Bacillati</taxon>
        <taxon>Bacillota</taxon>
        <taxon>Bacilli</taxon>
        <taxon>Bacillales</taxon>
        <taxon>Paenibacillaceae</taxon>
        <taxon>Paenibacillus</taxon>
    </lineage>
</organism>
<dbReference type="PANTHER" id="PTHR43711">
    <property type="entry name" value="TWO-COMPONENT HISTIDINE KINASE"/>
    <property type="match status" value="1"/>
</dbReference>
<comment type="subcellular location">
    <subcellularLocation>
        <location evidence="2">Cell membrane</location>
        <topology evidence="2">Multi-pass membrane protein</topology>
    </subcellularLocation>
</comment>
<proteinExistence type="predicted"/>
<keyword evidence="5" id="KW-0808">Transferase</keyword>
<evidence type="ECO:0000256" key="2">
    <source>
        <dbReference type="ARBA" id="ARBA00004651"/>
    </source>
</evidence>
<dbReference type="EC" id="2.7.13.3" evidence="3"/>
<dbReference type="Pfam" id="PF00512">
    <property type="entry name" value="HisKA"/>
    <property type="match status" value="1"/>
</dbReference>
<dbReference type="SUPFAM" id="SSF55874">
    <property type="entry name" value="ATPase domain of HSP90 chaperone/DNA topoisomerase II/histidine kinase"/>
    <property type="match status" value="1"/>
</dbReference>
<keyword evidence="4" id="KW-0597">Phosphoprotein</keyword>
<evidence type="ECO:0000256" key="6">
    <source>
        <dbReference type="ARBA" id="ARBA00022741"/>
    </source>
</evidence>
<sequence length="435" mass="48960">MFEKTRKRLTFFFGTILAVILILVTVTYYLILQHSLQKNEVQELENMQEKMNRQWEHRLEEVKRERREQDSDRDQKNLEWTFLESDELVVLVNSAERIYASPSPYTLMSNQLMQWAQSKEMKISPSTYEINMEGKRETFLVGTGTLSRSGGTYWMAADITEDIKLLREIKVALFALTAVLISIASGLGYYFAGKAMIPVKKSYQQQVDFTTNASHELRTPLSVIHSSVELLEECKELLPKFEQHILEGLKDEVKRMVRLVESLLTLARGDAKKRGGHMEQVDLSALAYQVVGSMQPLAAQNGIQLLLNRQSNEALPLIQGNSDQLHQLLTILLDNALKYTPAGGEVTVVCKAVKPSGVSLQVIDTGIGIPMEELPNIFDRFYRVDKARSRELGGAGLGLSIAADIVKQLQAHIHVTSEEGKGSCFEVVFHADSKS</sequence>
<evidence type="ECO:0000256" key="4">
    <source>
        <dbReference type="ARBA" id="ARBA00022553"/>
    </source>
</evidence>
<keyword evidence="12" id="KW-0812">Transmembrane</keyword>
<dbReference type="Gene3D" id="1.10.287.130">
    <property type="match status" value="1"/>
</dbReference>
<evidence type="ECO:0000256" key="3">
    <source>
        <dbReference type="ARBA" id="ARBA00012438"/>
    </source>
</evidence>
<feature type="transmembrane region" description="Helical" evidence="12">
    <location>
        <begin position="171"/>
        <end position="192"/>
    </location>
</feature>
<dbReference type="InterPro" id="IPR036097">
    <property type="entry name" value="HisK_dim/P_sf"/>
</dbReference>
<comment type="catalytic activity">
    <reaction evidence="1">
        <text>ATP + protein L-histidine = ADP + protein N-phospho-L-histidine.</text>
        <dbReference type="EC" id="2.7.13.3"/>
    </reaction>
</comment>
<dbReference type="InterPro" id="IPR005467">
    <property type="entry name" value="His_kinase_dom"/>
</dbReference>
<dbReference type="GO" id="GO:0005524">
    <property type="term" value="F:ATP binding"/>
    <property type="evidence" value="ECO:0007669"/>
    <property type="project" value="UniProtKB-KW"/>
</dbReference>
<dbReference type="InterPro" id="IPR036890">
    <property type="entry name" value="HATPase_C_sf"/>
</dbReference>
<dbReference type="CDD" id="cd00075">
    <property type="entry name" value="HATPase"/>
    <property type="match status" value="1"/>
</dbReference>
<feature type="domain" description="Histidine kinase" evidence="13">
    <location>
        <begin position="212"/>
        <end position="433"/>
    </location>
</feature>
<evidence type="ECO:0000256" key="1">
    <source>
        <dbReference type="ARBA" id="ARBA00000085"/>
    </source>
</evidence>
<name>A0A229UQ41_9BACL</name>
<dbReference type="Gene3D" id="3.30.565.10">
    <property type="entry name" value="Histidine kinase-like ATPase, C-terminal domain"/>
    <property type="match status" value="1"/>
</dbReference>
<feature type="coiled-coil region" evidence="11">
    <location>
        <begin position="34"/>
        <end position="79"/>
    </location>
</feature>
<evidence type="ECO:0000256" key="8">
    <source>
        <dbReference type="ARBA" id="ARBA00022840"/>
    </source>
</evidence>
<dbReference type="PROSITE" id="PS50109">
    <property type="entry name" value="HIS_KIN"/>
    <property type="match status" value="1"/>
</dbReference>
<keyword evidence="12" id="KW-1133">Transmembrane helix</keyword>